<keyword evidence="1" id="KW-1133">Transmembrane helix</keyword>
<organism evidence="2 3">
    <name type="scientific">Panagrellus redivivus</name>
    <name type="common">Microworm</name>
    <dbReference type="NCBI Taxonomy" id="6233"/>
    <lineage>
        <taxon>Eukaryota</taxon>
        <taxon>Metazoa</taxon>
        <taxon>Ecdysozoa</taxon>
        <taxon>Nematoda</taxon>
        <taxon>Chromadorea</taxon>
        <taxon>Rhabditida</taxon>
        <taxon>Tylenchina</taxon>
        <taxon>Panagrolaimomorpha</taxon>
        <taxon>Panagrolaimoidea</taxon>
        <taxon>Panagrolaimidae</taxon>
        <taxon>Panagrellus</taxon>
    </lineage>
</organism>
<sequence length="183" mass="21092">MAQEHCVVDIGLLKPCKLNNLSVKSTYESKYPQVVIFSYIFLPALFCIVHYFASENQTATDTTNIVKQCSSPTVFTTCFLVYIFRGCVCYPNYLILQVSNNHDIPLWDVAIQRPFFTHKCSNACPYVFGYFRDIDMANNDNVPVVYEGRKYYKRYGVTILLSIIACIVYQIMLVVFLAIPYTY</sequence>
<dbReference type="AlphaFoldDB" id="A0A7E4ZX11"/>
<feature type="transmembrane region" description="Helical" evidence="1">
    <location>
        <begin position="34"/>
        <end position="53"/>
    </location>
</feature>
<evidence type="ECO:0000313" key="2">
    <source>
        <dbReference type="Proteomes" id="UP000492821"/>
    </source>
</evidence>
<dbReference type="Proteomes" id="UP000492821">
    <property type="component" value="Unassembled WGS sequence"/>
</dbReference>
<keyword evidence="1" id="KW-0472">Membrane</keyword>
<reference evidence="2" key="1">
    <citation type="journal article" date="2013" name="Genetics">
        <title>The draft genome and transcriptome of Panagrellus redivivus are shaped by the harsh demands of a free-living lifestyle.</title>
        <authorList>
            <person name="Srinivasan J."/>
            <person name="Dillman A.R."/>
            <person name="Macchietto M.G."/>
            <person name="Heikkinen L."/>
            <person name="Lakso M."/>
            <person name="Fracchia K.M."/>
            <person name="Antoshechkin I."/>
            <person name="Mortazavi A."/>
            <person name="Wong G."/>
            <person name="Sternberg P.W."/>
        </authorList>
    </citation>
    <scope>NUCLEOTIDE SEQUENCE [LARGE SCALE GENOMIC DNA]</scope>
    <source>
        <strain evidence="2">MT8872</strain>
    </source>
</reference>
<feature type="transmembrane region" description="Helical" evidence="1">
    <location>
        <begin position="159"/>
        <end position="181"/>
    </location>
</feature>
<name>A0A7E4ZX11_PANRE</name>
<evidence type="ECO:0000313" key="3">
    <source>
        <dbReference type="WBParaSite" id="Pan_g22752.t1"/>
    </source>
</evidence>
<accession>A0A7E4ZX11</accession>
<reference evidence="3" key="2">
    <citation type="submission" date="2020-10" db="UniProtKB">
        <authorList>
            <consortium name="WormBaseParasite"/>
        </authorList>
    </citation>
    <scope>IDENTIFICATION</scope>
</reference>
<protein>
    <submittedName>
        <fullName evidence="3">CX domain-containing protein</fullName>
    </submittedName>
</protein>
<dbReference type="WBParaSite" id="Pan_g22752.t1">
    <property type="protein sequence ID" value="Pan_g22752.t1"/>
    <property type="gene ID" value="Pan_g22752"/>
</dbReference>
<proteinExistence type="predicted"/>
<keyword evidence="2" id="KW-1185">Reference proteome</keyword>
<evidence type="ECO:0000256" key="1">
    <source>
        <dbReference type="SAM" id="Phobius"/>
    </source>
</evidence>
<keyword evidence="1" id="KW-0812">Transmembrane</keyword>
<feature type="transmembrane region" description="Helical" evidence="1">
    <location>
        <begin position="73"/>
        <end position="96"/>
    </location>
</feature>